<sequence>MLWRLQRRNRLQQKNGESILEGVVATLQKFQIADAYAGRSVKVRPGRFTEAVRDFERILVRNQVKFTYKATERHEKKGPKRRRIRSEQWRKHFANQVRKNVQLVHKIRRRGCISPDHDHLAGSTTTPLLMSTVSY</sequence>
<dbReference type="Pfam" id="PF01165">
    <property type="entry name" value="Ribosomal_S21"/>
    <property type="match status" value="1"/>
</dbReference>
<comment type="caution">
    <text evidence="4">The sequence shown here is derived from an EMBL/GenBank/DDBJ whole genome shotgun (WGS) entry which is preliminary data.</text>
</comment>
<dbReference type="OrthoDB" id="2501249at2759"/>
<keyword evidence="2" id="KW-0689">Ribosomal protein</keyword>
<proteinExistence type="inferred from homology"/>
<evidence type="ECO:0000313" key="5">
    <source>
        <dbReference type="Proteomes" id="UP000620124"/>
    </source>
</evidence>
<accession>A0A8H6XD04</accession>
<dbReference type="EMBL" id="JACAZI010000021">
    <property type="protein sequence ID" value="KAF7338317.1"/>
    <property type="molecule type" value="Genomic_DNA"/>
</dbReference>
<organism evidence="4 5">
    <name type="scientific">Mycena venus</name>
    <dbReference type="NCBI Taxonomy" id="2733690"/>
    <lineage>
        <taxon>Eukaryota</taxon>
        <taxon>Fungi</taxon>
        <taxon>Dikarya</taxon>
        <taxon>Basidiomycota</taxon>
        <taxon>Agaricomycotina</taxon>
        <taxon>Agaricomycetes</taxon>
        <taxon>Agaricomycetidae</taxon>
        <taxon>Agaricales</taxon>
        <taxon>Marasmiineae</taxon>
        <taxon>Mycenaceae</taxon>
        <taxon>Mycena</taxon>
    </lineage>
</organism>
<name>A0A8H6XD04_9AGAR</name>
<evidence type="ECO:0000313" key="4">
    <source>
        <dbReference type="EMBL" id="KAF7338317.1"/>
    </source>
</evidence>
<dbReference type="GO" id="GO:1990904">
    <property type="term" value="C:ribonucleoprotein complex"/>
    <property type="evidence" value="ECO:0007669"/>
    <property type="project" value="UniProtKB-KW"/>
</dbReference>
<keyword evidence="4" id="KW-0012">Acyltransferase</keyword>
<evidence type="ECO:0000256" key="1">
    <source>
        <dbReference type="ARBA" id="ARBA00006640"/>
    </source>
</evidence>
<dbReference type="GO" id="GO:0003735">
    <property type="term" value="F:structural constituent of ribosome"/>
    <property type="evidence" value="ECO:0007669"/>
    <property type="project" value="InterPro"/>
</dbReference>
<comment type="similarity">
    <text evidence="1">Belongs to the bacterial ribosomal protein bS21 family.</text>
</comment>
<keyword evidence="5" id="KW-1185">Reference proteome</keyword>
<dbReference type="Proteomes" id="UP000620124">
    <property type="component" value="Unassembled WGS sequence"/>
</dbReference>
<evidence type="ECO:0000256" key="2">
    <source>
        <dbReference type="ARBA" id="ARBA00022980"/>
    </source>
</evidence>
<keyword evidence="3" id="KW-0687">Ribonucleoprotein</keyword>
<dbReference type="GO" id="GO:0006412">
    <property type="term" value="P:translation"/>
    <property type="evidence" value="ECO:0007669"/>
    <property type="project" value="InterPro"/>
</dbReference>
<protein>
    <submittedName>
        <fullName evidence="4">Glycerol-3-phosphate o-acyltransferase</fullName>
    </submittedName>
</protein>
<evidence type="ECO:0000256" key="3">
    <source>
        <dbReference type="ARBA" id="ARBA00023274"/>
    </source>
</evidence>
<dbReference type="GO" id="GO:0005840">
    <property type="term" value="C:ribosome"/>
    <property type="evidence" value="ECO:0007669"/>
    <property type="project" value="UniProtKB-KW"/>
</dbReference>
<dbReference type="InterPro" id="IPR001911">
    <property type="entry name" value="Ribosomal_bS21"/>
</dbReference>
<gene>
    <name evidence="4" type="ORF">MVEN_02057100</name>
</gene>
<dbReference type="GO" id="GO:0016746">
    <property type="term" value="F:acyltransferase activity"/>
    <property type="evidence" value="ECO:0007669"/>
    <property type="project" value="UniProtKB-KW"/>
</dbReference>
<dbReference type="AlphaFoldDB" id="A0A8H6XD04"/>
<reference evidence="4" key="1">
    <citation type="submission" date="2020-05" db="EMBL/GenBank/DDBJ databases">
        <title>Mycena genomes resolve the evolution of fungal bioluminescence.</title>
        <authorList>
            <person name="Tsai I.J."/>
        </authorList>
    </citation>
    <scope>NUCLEOTIDE SEQUENCE</scope>
    <source>
        <strain evidence="4">CCC161011</strain>
    </source>
</reference>
<keyword evidence="4" id="KW-0808">Transferase</keyword>